<feature type="domain" description="Aminotransferase class V" evidence="2">
    <location>
        <begin position="82"/>
        <end position="508"/>
    </location>
</feature>
<feature type="domain" description="tRNA(Ile)-lysidine/2-thiocytidine synthase N-terminal" evidence="3">
    <location>
        <begin position="803"/>
        <end position="968"/>
    </location>
</feature>
<dbReference type="EMBL" id="BEYU01000012">
    <property type="protein sequence ID" value="GBG25428.1"/>
    <property type="molecule type" value="Genomic_DNA"/>
</dbReference>
<dbReference type="SUPFAM" id="SSF53383">
    <property type="entry name" value="PLP-dependent transferases"/>
    <property type="match status" value="1"/>
</dbReference>
<dbReference type="Proteomes" id="UP000241890">
    <property type="component" value="Unassembled WGS sequence"/>
</dbReference>
<dbReference type="Gene3D" id="3.90.1150.10">
    <property type="entry name" value="Aspartate Aminotransferase, domain 1"/>
    <property type="match status" value="1"/>
</dbReference>
<dbReference type="InterPro" id="IPR015424">
    <property type="entry name" value="PyrdxlP-dep_Trfase"/>
</dbReference>
<evidence type="ECO:0000259" key="2">
    <source>
        <dbReference type="Pfam" id="PF00266"/>
    </source>
</evidence>
<keyword evidence="5" id="KW-1185">Reference proteome</keyword>
<feature type="region of interest" description="Disordered" evidence="1">
    <location>
        <begin position="682"/>
        <end position="717"/>
    </location>
</feature>
<feature type="compositionally biased region" description="Basic and acidic residues" evidence="1">
    <location>
        <begin position="693"/>
        <end position="717"/>
    </location>
</feature>
<dbReference type="CDD" id="cd24138">
    <property type="entry name" value="TtcA-like"/>
    <property type="match status" value="1"/>
</dbReference>
<dbReference type="InParanoid" id="A0A2R5G6L3"/>
<dbReference type="OrthoDB" id="420046at2759"/>
<organism evidence="4 5">
    <name type="scientific">Hondaea fermentalgiana</name>
    <dbReference type="NCBI Taxonomy" id="2315210"/>
    <lineage>
        <taxon>Eukaryota</taxon>
        <taxon>Sar</taxon>
        <taxon>Stramenopiles</taxon>
        <taxon>Bigyra</taxon>
        <taxon>Labyrinthulomycetes</taxon>
        <taxon>Thraustochytrida</taxon>
        <taxon>Thraustochytriidae</taxon>
        <taxon>Hondaea</taxon>
    </lineage>
</organism>
<evidence type="ECO:0000313" key="4">
    <source>
        <dbReference type="EMBL" id="GBG25428.1"/>
    </source>
</evidence>
<evidence type="ECO:0000259" key="3">
    <source>
        <dbReference type="Pfam" id="PF01171"/>
    </source>
</evidence>
<dbReference type="InterPro" id="IPR014729">
    <property type="entry name" value="Rossmann-like_a/b/a_fold"/>
</dbReference>
<protein>
    <submittedName>
        <fullName evidence="4">Cytoplasmic tRNA 2-thiolation protein 1</fullName>
    </submittedName>
</protein>
<dbReference type="InterPro" id="IPR015421">
    <property type="entry name" value="PyrdxlP-dep_Trfase_major"/>
</dbReference>
<name>A0A2R5G6L3_9STRA</name>
<reference evidence="4 5" key="1">
    <citation type="submission" date="2017-12" db="EMBL/GenBank/DDBJ databases">
        <title>Sequencing, de novo assembly and annotation of complete genome of a new Thraustochytrid species, strain FCC1311.</title>
        <authorList>
            <person name="Sedici K."/>
            <person name="Godart F."/>
            <person name="Aiese Cigliano R."/>
            <person name="Sanseverino W."/>
            <person name="Barakat M."/>
            <person name="Ortet P."/>
            <person name="Marechal E."/>
            <person name="Cagnac O."/>
            <person name="Amato A."/>
        </authorList>
    </citation>
    <scope>NUCLEOTIDE SEQUENCE [LARGE SCALE GENOMIC DNA]</scope>
</reference>
<dbReference type="PANTHER" id="PTHR43686">
    <property type="entry name" value="SULFURTRANSFERASE-RELATED"/>
    <property type="match status" value="1"/>
</dbReference>
<dbReference type="AlphaFoldDB" id="A0A2R5G6L3"/>
<dbReference type="Pfam" id="PF00266">
    <property type="entry name" value="Aminotran_5"/>
    <property type="match status" value="1"/>
</dbReference>
<feature type="region of interest" description="Disordered" evidence="1">
    <location>
        <begin position="1033"/>
        <end position="1071"/>
    </location>
</feature>
<gene>
    <name evidence="4" type="ORF">FCC1311_016462</name>
</gene>
<dbReference type="InterPro" id="IPR000192">
    <property type="entry name" value="Aminotrans_V_dom"/>
</dbReference>
<dbReference type="Gene3D" id="3.40.50.620">
    <property type="entry name" value="HUPs"/>
    <property type="match status" value="1"/>
</dbReference>
<comment type="caution">
    <text evidence="4">The sequence shown here is derived from an EMBL/GenBank/DDBJ whole genome shotgun (WGS) entry which is preliminary data.</text>
</comment>
<feature type="region of interest" description="Disordered" evidence="1">
    <location>
        <begin position="1"/>
        <end position="31"/>
    </location>
</feature>
<accession>A0A2R5G6L3</accession>
<evidence type="ECO:0000256" key="1">
    <source>
        <dbReference type="SAM" id="MobiDB-lite"/>
    </source>
</evidence>
<dbReference type="InterPro" id="IPR015422">
    <property type="entry name" value="PyrdxlP-dep_Trfase_small"/>
</dbReference>
<evidence type="ECO:0000313" key="5">
    <source>
        <dbReference type="Proteomes" id="UP000241890"/>
    </source>
</evidence>
<dbReference type="Gene3D" id="3.40.640.10">
    <property type="entry name" value="Type I PLP-dependent aspartate aminotransferase-like (Major domain)"/>
    <property type="match status" value="1"/>
</dbReference>
<sequence length="1071" mass="117659">MAPNEKAAETPTPPGARAKTSEEEAEEDGDAFREFVDVGEATDDRKTQDALPAEKAFERLRAGVVGTLDPVDTPFGVKPLVYADWTASGRAFGPIETYVREKVYPFYANTHTSSSITGLQSTCFRAEARQIIQQAVNANTRTDVVLFAGTGATGAVNKLVSVLGLDAPLRADEVSRPRPVVFVGPFEHHSNLLPWRESSAEVVCVPERQDGLGIDRDALAELLRTYADRPLLVGAFSAGSNVSGVLEDVDRISALLHRHGALACWDYAAAGPYARIDMNPVLAGEDPDRPFAYKDAVFLSTHKFVGGINTPGVLVAKKKLFGNAVPGTGSVGGGTVYFVREDGHRYLSNRVEREEGGTPDVVGAIRAGLAFQLKQSVGWANIEARDKVIGRKIAAKLGSEPKLVLLGPKWGDAEGSRLPIVSFLVRHGTRFLHYNFVSAVLNDVFGIQTRGGCMCAGLYAQRLLGLSRESVEAIEDELLRNPKHSEYLRPGFSRLSLAYFASDEELDYVLDAVCAVAQLGWKLLPQYRFNTRTGEWKHKSRFTKFPGRLWLGDANLLGATPSEPENEDRARPDSYAFPDLLQQGIQQMDAAAEESAKETLGDQTQLFTPEAAPLRWFAMPSEVHAELSAGSNKWAAAPVEVRASEGKEGEEDNSALTSNPVTGPLDPFKYWAMVRESMPVAPALTASDESDNAADRARKRGPEAKEEPAKRAKAKTEKSSTVVVCEDNSCFRVRKRDKYPLRTAEVIRSDQAAQNLAQPQADAAVVAPKAPPKALRPRIPKGILKNVGKALAQWEMIQEGDRLLLGLSGGKDSLALLHVLLHVQAKSPVKFELAACTVDPMTEAFDPSPLIPYMASLGVTYHYLKEPIFDRAKSGSLQGTSICSFCARMKRGALYGCAREHGYNKLVLAQHLDDSAETLMMGLFHNGIARAMMANYEEKKGDVRVIRPLAYVREHETKAFSYAAKLPVINENCPACFEAPQERQRIKRMLAKEEATCPRMFHSLRRALLPLMDADLLTEMSAITSRRTDLANMEQRRVRAADHKQRKQEKEQAKDKEKEKEHEEVAAEIKA</sequence>
<dbReference type="PANTHER" id="PTHR43686:SF1">
    <property type="entry name" value="AMINOTRAN_5 DOMAIN-CONTAINING PROTEIN"/>
    <property type="match status" value="1"/>
</dbReference>
<dbReference type="Pfam" id="PF01171">
    <property type="entry name" value="ATP_bind_3"/>
    <property type="match status" value="1"/>
</dbReference>
<proteinExistence type="predicted"/>
<feature type="region of interest" description="Disordered" evidence="1">
    <location>
        <begin position="639"/>
        <end position="661"/>
    </location>
</feature>
<dbReference type="InterPro" id="IPR011063">
    <property type="entry name" value="TilS/TtcA_N"/>
</dbReference>
<dbReference type="SUPFAM" id="SSF52402">
    <property type="entry name" value="Adenine nucleotide alpha hydrolases-like"/>
    <property type="match status" value="1"/>
</dbReference>